<protein>
    <submittedName>
        <fullName evidence="5">Flavin reductase family protein</fullName>
    </submittedName>
</protein>
<dbReference type="Gene3D" id="2.30.110.10">
    <property type="entry name" value="Electron Transport, Fmn-binding Protein, Chain A"/>
    <property type="match status" value="1"/>
</dbReference>
<comment type="caution">
    <text evidence="5">The sequence shown here is derived from an EMBL/GenBank/DDBJ whole genome shotgun (WGS) entry which is preliminary data.</text>
</comment>
<dbReference type="PANTHER" id="PTHR43567:SF1">
    <property type="entry name" value="FLAVOREDOXIN"/>
    <property type="match status" value="1"/>
</dbReference>
<sequence length="188" mass="20835">MKKSLGAKGLLYPTPVLVVGTYDKAGRANAMTVAWGGIVCSQPPCVGISLRKATYTYENIVERKAFTVCISSEKYVKEVDYFGVASGKKVDKFAATGLTPVRSNCVDAPYIEEFPFVLECELLHTIEIGFHTQFIGEIKDVKAEESIVDEKGLVNVEKFQPMVYTPEIRKYYGIGRFLGHAFSMGKEI</sequence>
<dbReference type="GO" id="GO:0016646">
    <property type="term" value="F:oxidoreductase activity, acting on the CH-NH group of donors, NAD or NADP as acceptor"/>
    <property type="evidence" value="ECO:0007669"/>
    <property type="project" value="UniProtKB-ARBA"/>
</dbReference>
<dbReference type="SMART" id="SM00903">
    <property type="entry name" value="Flavin_Reduct"/>
    <property type="match status" value="1"/>
</dbReference>
<proteinExistence type="inferred from homology"/>
<dbReference type="GO" id="GO:0010181">
    <property type="term" value="F:FMN binding"/>
    <property type="evidence" value="ECO:0007669"/>
    <property type="project" value="InterPro"/>
</dbReference>
<dbReference type="InterPro" id="IPR012349">
    <property type="entry name" value="Split_barrel_FMN-bd"/>
</dbReference>
<gene>
    <name evidence="5" type="ORF">GXY80_11655</name>
</gene>
<comment type="similarity">
    <text evidence="3">Belongs to the flavoredoxin family.</text>
</comment>
<evidence type="ECO:0000256" key="2">
    <source>
        <dbReference type="ARBA" id="ARBA00022630"/>
    </source>
</evidence>
<evidence type="ECO:0000256" key="3">
    <source>
        <dbReference type="ARBA" id="ARBA00038054"/>
    </source>
</evidence>
<evidence type="ECO:0000313" key="5">
    <source>
        <dbReference type="EMBL" id="NLW36116.1"/>
    </source>
</evidence>
<name>A0A971M6N6_9BACT</name>
<comment type="cofactor">
    <cofactor evidence="1">
        <name>FMN</name>
        <dbReference type="ChEBI" id="CHEBI:58210"/>
    </cofactor>
</comment>
<reference evidence="5" key="2">
    <citation type="submission" date="2020-01" db="EMBL/GenBank/DDBJ databases">
        <authorList>
            <person name="Campanaro S."/>
        </authorList>
    </citation>
    <scope>NUCLEOTIDE SEQUENCE</scope>
    <source>
        <strain evidence="5">AS06rmzACSIP_7</strain>
    </source>
</reference>
<evidence type="ECO:0000256" key="1">
    <source>
        <dbReference type="ARBA" id="ARBA00001917"/>
    </source>
</evidence>
<dbReference type="InterPro" id="IPR002563">
    <property type="entry name" value="Flavin_Rdtase-like_dom"/>
</dbReference>
<dbReference type="PANTHER" id="PTHR43567">
    <property type="entry name" value="FLAVOREDOXIN-RELATED-RELATED"/>
    <property type="match status" value="1"/>
</dbReference>
<dbReference type="InterPro" id="IPR052174">
    <property type="entry name" value="Flavoredoxin"/>
</dbReference>
<dbReference type="Pfam" id="PF01613">
    <property type="entry name" value="Flavin_Reduct"/>
    <property type="match status" value="1"/>
</dbReference>
<dbReference type="EMBL" id="JAAYEE010000214">
    <property type="protein sequence ID" value="NLW36116.1"/>
    <property type="molecule type" value="Genomic_DNA"/>
</dbReference>
<keyword evidence="2" id="KW-0285">Flavoprotein</keyword>
<organism evidence="5 6">
    <name type="scientific">Syntrophorhabdus aromaticivorans</name>
    <dbReference type="NCBI Taxonomy" id="328301"/>
    <lineage>
        <taxon>Bacteria</taxon>
        <taxon>Pseudomonadati</taxon>
        <taxon>Thermodesulfobacteriota</taxon>
        <taxon>Syntrophorhabdia</taxon>
        <taxon>Syntrophorhabdales</taxon>
        <taxon>Syntrophorhabdaceae</taxon>
        <taxon>Syntrophorhabdus</taxon>
    </lineage>
</organism>
<feature type="domain" description="Flavin reductase like" evidence="4">
    <location>
        <begin position="9"/>
        <end position="155"/>
    </location>
</feature>
<dbReference type="SUPFAM" id="SSF50475">
    <property type="entry name" value="FMN-binding split barrel"/>
    <property type="match status" value="1"/>
</dbReference>
<dbReference type="AlphaFoldDB" id="A0A971M6N6"/>
<dbReference type="Proteomes" id="UP000777265">
    <property type="component" value="Unassembled WGS sequence"/>
</dbReference>
<accession>A0A971M6N6</accession>
<evidence type="ECO:0000259" key="4">
    <source>
        <dbReference type="SMART" id="SM00903"/>
    </source>
</evidence>
<reference evidence="5" key="1">
    <citation type="journal article" date="2020" name="Biotechnol. Biofuels">
        <title>New insights from the biogas microbiome by comprehensive genome-resolved metagenomics of nearly 1600 species originating from multiple anaerobic digesters.</title>
        <authorList>
            <person name="Campanaro S."/>
            <person name="Treu L."/>
            <person name="Rodriguez-R L.M."/>
            <person name="Kovalovszki A."/>
            <person name="Ziels R.M."/>
            <person name="Maus I."/>
            <person name="Zhu X."/>
            <person name="Kougias P.G."/>
            <person name="Basile A."/>
            <person name="Luo G."/>
            <person name="Schluter A."/>
            <person name="Konstantinidis K.T."/>
            <person name="Angelidaki I."/>
        </authorList>
    </citation>
    <scope>NUCLEOTIDE SEQUENCE</scope>
    <source>
        <strain evidence="5">AS06rmzACSIP_7</strain>
    </source>
</reference>
<evidence type="ECO:0000313" key="6">
    <source>
        <dbReference type="Proteomes" id="UP000777265"/>
    </source>
</evidence>